<reference evidence="1 2" key="1">
    <citation type="submission" date="2021-06" db="EMBL/GenBank/DDBJ databases">
        <authorList>
            <person name="Palmer J.M."/>
        </authorList>
    </citation>
    <scope>NUCLEOTIDE SEQUENCE [LARGE SCALE GENOMIC DNA]</scope>
    <source>
        <strain evidence="2">if_2019</strain>
        <tissue evidence="1">Muscle</tissue>
    </source>
</reference>
<organism evidence="1 2">
    <name type="scientific">Ilyodon furcidens</name>
    <name type="common">goldbreast splitfin</name>
    <dbReference type="NCBI Taxonomy" id="33524"/>
    <lineage>
        <taxon>Eukaryota</taxon>
        <taxon>Metazoa</taxon>
        <taxon>Chordata</taxon>
        <taxon>Craniata</taxon>
        <taxon>Vertebrata</taxon>
        <taxon>Euteleostomi</taxon>
        <taxon>Actinopterygii</taxon>
        <taxon>Neopterygii</taxon>
        <taxon>Teleostei</taxon>
        <taxon>Neoteleostei</taxon>
        <taxon>Acanthomorphata</taxon>
        <taxon>Ovalentaria</taxon>
        <taxon>Atherinomorphae</taxon>
        <taxon>Cyprinodontiformes</taxon>
        <taxon>Goodeidae</taxon>
        <taxon>Ilyodon</taxon>
    </lineage>
</organism>
<gene>
    <name evidence="1" type="ORF">ILYODFUR_002974</name>
</gene>
<proteinExistence type="predicted"/>
<evidence type="ECO:0000313" key="1">
    <source>
        <dbReference type="EMBL" id="MEQ2235496.1"/>
    </source>
</evidence>
<accession>A0ABV0TSP1</accession>
<comment type="caution">
    <text evidence="1">The sequence shown here is derived from an EMBL/GenBank/DDBJ whole genome shotgun (WGS) entry which is preliminary data.</text>
</comment>
<evidence type="ECO:0000313" key="2">
    <source>
        <dbReference type="Proteomes" id="UP001482620"/>
    </source>
</evidence>
<dbReference type="Proteomes" id="UP001482620">
    <property type="component" value="Unassembled WGS sequence"/>
</dbReference>
<sequence length="207" mass="22780">MNFFVNTSGSIIDLQIMCFLVAGLQVIRSVITGLPDFVFAFVAGLLDFVRVPTDLLGLPPDLCVGSGLPPCRPFELWGSPGRLSGRRPGLWPARLRNESSCFYVRRNNKVRTKFGSLLTQPVLDWARSSVKAWLFKFLPSDLNVASTTNTNVIVTKTPADQAGPGQARPGHTRRASYLSTTVSWERAEPCYNLPLKLQRDSSVALGI</sequence>
<name>A0ABV0TSP1_9TELE</name>
<protein>
    <submittedName>
        <fullName evidence="1">Uncharacterized protein</fullName>
    </submittedName>
</protein>
<keyword evidence="2" id="KW-1185">Reference proteome</keyword>
<dbReference type="EMBL" id="JAHRIQ010046488">
    <property type="protein sequence ID" value="MEQ2235496.1"/>
    <property type="molecule type" value="Genomic_DNA"/>
</dbReference>